<dbReference type="RefSeq" id="WP_131281608.1">
    <property type="nucleotide sequence ID" value="NZ_JBHSLR010000002.1"/>
</dbReference>
<dbReference type="EMBL" id="SJDT01000005">
    <property type="protein sequence ID" value="TBW20999.1"/>
    <property type="molecule type" value="Genomic_DNA"/>
</dbReference>
<reference evidence="2 3" key="1">
    <citation type="submission" date="2019-02" db="EMBL/GenBank/DDBJ databases">
        <title>Arcanobacterium bovis sp. nov., isolated from the milk of a cow with mastitis.</title>
        <authorList>
            <person name="Sammra O."/>
            <person name="Foster G."/>
            <person name="Hassan A."/>
            <person name="Alssahen M."/>
            <person name="Laemmler C."/>
            <person name="Borowiak M."/>
            <person name="Malorny B."/>
            <person name="Abdulmawjood A."/>
        </authorList>
    </citation>
    <scope>NUCLEOTIDE SEQUENCE [LARGE SCALE GENOMIC DNA]</scope>
    <source>
        <strain evidence="2 3">C605018/01/1</strain>
    </source>
</reference>
<evidence type="ECO:0000259" key="1">
    <source>
        <dbReference type="Pfam" id="PF14080"/>
    </source>
</evidence>
<accession>A0A4Q9UZ56</accession>
<gene>
    <name evidence="2" type="ORF">EZJ44_06710</name>
</gene>
<comment type="caution">
    <text evidence="2">The sequence shown here is derived from an EMBL/GenBank/DDBJ whole genome shotgun (WGS) entry which is preliminary data.</text>
</comment>
<name>A0A4Q9UZ56_9ACTO</name>
<dbReference type="Pfam" id="PF14080">
    <property type="entry name" value="DUF4261"/>
    <property type="match status" value="1"/>
</dbReference>
<dbReference type="Proteomes" id="UP000293036">
    <property type="component" value="Unassembled WGS sequence"/>
</dbReference>
<feature type="domain" description="DUF4261" evidence="1">
    <location>
        <begin position="202"/>
        <end position="275"/>
    </location>
</feature>
<dbReference type="AlphaFoldDB" id="A0A4Q9UZ56"/>
<proteinExistence type="predicted"/>
<organism evidence="2 3">
    <name type="scientific">Arcanobacterium bovis</name>
    <dbReference type="NCBI Taxonomy" id="2529275"/>
    <lineage>
        <taxon>Bacteria</taxon>
        <taxon>Bacillati</taxon>
        <taxon>Actinomycetota</taxon>
        <taxon>Actinomycetes</taxon>
        <taxon>Actinomycetales</taxon>
        <taxon>Actinomycetaceae</taxon>
        <taxon>Arcanobacterium</taxon>
    </lineage>
</organism>
<evidence type="ECO:0000313" key="3">
    <source>
        <dbReference type="Proteomes" id="UP000293036"/>
    </source>
</evidence>
<dbReference type="OrthoDB" id="3265430at2"/>
<keyword evidence="3" id="KW-1185">Reference proteome</keyword>
<evidence type="ECO:0000313" key="2">
    <source>
        <dbReference type="EMBL" id="TBW20999.1"/>
    </source>
</evidence>
<protein>
    <submittedName>
        <fullName evidence="2">DUF4261 domain-containing protein</fullName>
    </submittedName>
</protein>
<dbReference type="InterPro" id="IPR025357">
    <property type="entry name" value="DUF4261"/>
</dbReference>
<sequence>MENLGVSAIHPPAPEVLSAVALFSAPIDVDAALARLKELWSLDIDPQWQHVEADPGNPNLVPGDLVHFSNQGVQVMLSPLNYPLDFDGGALPQHVFHVPVTLYAPSQGATEGVLAGENASGEQESVELKRRKRMVSAHILLTEVLDSLMREDAAVGVFRAELGIVQPPQMVVTMAEQLTRGEAPLPLWINIRTVKPDLTVGRTLGLPLFGHLDLEIHESVKSEDDVYAMLASIANYIITGDTYLLPGQTLGSSDGEKIAITQDLSPFDKSPVIRVMYS</sequence>